<evidence type="ECO:0000313" key="1">
    <source>
        <dbReference type="EMBL" id="EKM29731.1"/>
    </source>
</evidence>
<feature type="non-terminal residue" evidence="1">
    <location>
        <position position="53"/>
    </location>
</feature>
<comment type="caution">
    <text evidence="1">The sequence shown here is derived from an EMBL/GenBank/DDBJ whole genome shotgun (WGS) entry which is preliminary data.</text>
</comment>
<organism evidence="1 2">
    <name type="scientific">Vibrio harveyi</name>
    <name type="common">Beneckea harveyi</name>
    <dbReference type="NCBI Taxonomy" id="669"/>
    <lineage>
        <taxon>Bacteria</taxon>
        <taxon>Pseudomonadati</taxon>
        <taxon>Pseudomonadota</taxon>
        <taxon>Gammaproteobacteria</taxon>
        <taxon>Vibrionales</taxon>
        <taxon>Vibrionaceae</taxon>
        <taxon>Vibrio</taxon>
    </lineage>
</organism>
<dbReference type="AlphaFoldDB" id="A0A454CTL1"/>
<dbReference type="EMBL" id="AJSR01001956">
    <property type="protein sequence ID" value="EKM29731.1"/>
    <property type="molecule type" value="Genomic_DNA"/>
</dbReference>
<sequence>MTLLSPLKVRLTPWLVLMALLTLTMSPFIVQATESVETTVDMPKVSAAEKAID</sequence>
<dbReference type="Proteomes" id="UP000008367">
    <property type="component" value="Unassembled WGS sequence"/>
</dbReference>
<proteinExistence type="predicted"/>
<evidence type="ECO:0000313" key="2">
    <source>
        <dbReference type="Proteomes" id="UP000008367"/>
    </source>
</evidence>
<reference evidence="1 2" key="1">
    <citation type="submission" date="2012-10" db="EMBL/GenBank/DDBJ databases">
        <title>Genome sequence of Vibrio Cholerae HENC-02.</title>
        <authorList>
            <person name="Eppinger M."/>
            <person name="Hasan N.A."/>
            <person name="Sengamalay N."/>
            <person name="Hine E."/>
            <person name="Su Q."/>
            <person name="Daugherty S.C."/>
            <person name="Young S."/>
            <person name="Sadzewicz L."/>
            <person name="Tallon L."/>
            <person name="Cebula T.A."/>
            <person name="Ravel J."/>
            <person name="Colwell R.R."/>
        </authorList>
    </citation>
    <scope>NUCLEOTIDE SEQUENCE [LARGE SCALE GENOMIC DNA]</scope>
    <source>
        <strain evidence="1 2">HENC-02</strain>
    </source>
</reference>
<name>A0A454CTL1_VIBHA</name>
<gene>
    <name evidence="1" type="ORF">VCHENC02_4472</name>
</gene>
<protein>
    <submittedName>
        <fullName evidence="1">Uncharacterized protein</fullName>
    </submittedName>
</protein>
<accession>A0A454CTL1</accession>